<comment type="caution">
    <text evidence="7">The sequence shown here is derived from an EMBL/GenBank/DDBJ whole genome shotgun (WGS) entry which is preliminary data.</text>
</comment>
<keyword evidence="8" id="KW-1185">Reference proteome</keyword>
<feature type="transmembrane region" description="Helical" evidence="6">
    <location>
        <begin position="385"/>
        <end position="406"/>
    </location>
</feature>
<evidence type="ECO:0000313" key="8">
    <source>
        <dbReference type="Proteomes" id="UP001335729"/>
    </source>
</evidence>
<keyword evidence="5 6" id="KW-0472">Membrane</keyword>
<comment type="subcellular location">
    <subcellularLocation>
        <location evidence="1">Cell membrane</location>
        <topology evidence="1">Multi-pass membrane protein</topology>
    </subcellularLocation>
</comment>
<feature type="transmembrane region" description="Helical" evidence="6">
    <location>
        <begin position="151"/>
        <end position="168"/>
    </location>
</feature>
<dbReference type="EMBL" id="JAZDUE010000005">
    <property type="protein sequence ID" value="MEE4023017.1"/>
    <property type="molecule type" value="Genomic_DNA"/>
</dbReference>
<dbReference type="PANTHER" id="PTHR30250:SF11">
    <property type="entry name" value="O-ANTIGEN TRANSPORTER-RELATED"/>
    <property type="match status" value="1"/>
</dbReference>
<feature type="transmembrane region" description="Helical" evidence="6">
    <location>
        <begin position="329"/>
        <end position="349"/>
    </location>
</feature>
<organism evidence="7 8">
    <name type="scientific">Gordonia prachuapensis</name>
    <dbReference type="NCBI Taxonomy" id="3115651"/>
    <lineage>
        <taxon>Bacteria</taxon>
        <taxon>Bacillati</taxon>
        <taxon>Actinomycetota</taxon>
        <taxon>Actinomycetes</taxon>
        <taxon>Mycobacteriales</taxon>
        <taxon>Gordoniaceae</taxon>
        <taxon>Gordonia</taxon>
    </lineage>
</organism>
<dbReference type="InterPro" id="IPR050833">
    <property type="entry name" value="Poly_Biosynth_Transport"/>
</dbReference>
<feature type="transmembrane region" description="Helical" evidence="6">
    <location>
        <begin position="12"/>
        <end position="33"/>
    </location>
</feature>
<reference evidence="7 8" key="1">
    <citation type="submission" date="2024-01" db="EMBL/GenBank/DDBJ databases">
        <title>Draft genome sequence of Gordonia sp. PKS22-38.</title>
        <authorList>
            <person name="Suphannarot A."/>
            <person name="Mingma R."/>
        </authorList>
    </citation>
    <scope>NUCLEOTIDE SEQUENCE [LARGE SCALE GENOMIC DNA]</scope>
    <source>
        <strain evidence="7 8">PKS22-38</strain>
    </source>
</reference>
<feature type="transmembrane region" description="Helical" evidence="6">
    <location>
        <begin position="224"/>
        <end position="245"/>
    </location>
</feature>
<feature type="transmembrane region" description="Helical" evidence="6">
    <location>
        <begin position="87"/>
        <end position="105"/>
    </location>
</feature>
<feature type="transmembrane region" description="Helical" evidence="6">
    <location>
        <begin position="174"/>
        <end position="192"/>
    </location>
</feature>
<evidence type="ECO:0000256" key="5">
    <source>
        <dbReference type="ARBA" id="ARBA00023136"/>
    </source>
</evidence>
<protein>
    <submittedName>
        <fullName evidence="7">Polysaccharide biosynthesis protein</fullName>
    </submittedName>
</protein>
<gene>
    <name evidence="7" type="ORF">V1Y59_08010</name>
</gene>
<sequence>MRTSAAPGIERNSLALAVSGVVTAGVGLVYWIVMGRLYPATEVGAAAAVITTATVLSAFGNLGLGAYFERFLPVAGAQSLSLPTRGLVVGATVGAVLSLGFLVVGPTDEMFATSAQMALFPVVVVVLSGFALLDHVSIAMQRADWAARKNIAHAVLKLLVAAGVASVAGRLGMILSWVLTAIVLAVVLWVVIRRALLVAAQTPPTDSVTMPPWSDQRRFIAGNFGIYVATALTPLILPPVVIGLVGAEENAYFAIVWSLVSAVIVLMTMLMGPYVAAASAQPGDVVSLTRRFVGILALVAGVSSIGLLTVGPFLLQLAGPGYASAGTPLMRLAALALPLAVAGLAFTAICRVRRKLLPALLVQVLNATVMLTLCTVWISRHGLQGAGWGLIVAEGLTTVVVAIPLIRILSGRDRRWADQDQDQVQHS</sequence>
<accession>A0ABU7MRU0</accession>
<evidence type="ECO:0000256" key="4">
    <source>
        <dbReference type="ARBA" id="ARBA00022989"/>
    </source>
</evidence>
<feature type="transmembrane region" description="Helical" evidence="6">
    <location>
        <begin position="45"/>
        <end position="67"/>
    </location>
</feature>
<feature type="transmembrane region" description="Helical" evidence="6">
    <location>
        <begin position="356"/>
        <end position="379"/>
    </location>
</feature>
<evidence type="ECO:0000256" key="2">
    <source>
        <dbReference type="ARBA" id="ARBA00022475"/>
    </source>
</evidence>
<keyword evidence="2" id="KW-1003">Cell membrane</keyword>
<keyword evidence="4 6" id="KW-1133">Transmembrane helix</keyword>
<dbReference type="RefSeq" id="WP_330504279.1">
    <property type="nucleotide sequence ID" value="NZ_JAZDUE010000005.1"/>
</dbReference>
<evidence type="ECO:0000256" key="6">
    <source>
        <dbReference type="SAM" id="Phobius"/>
    </source>
</evidence>
<feature type="transmembrane region" description="Helical" evidence="6">
    <location>
        <begin position="292"/>
        <end position="317"/>
    </location>
</feature>
<name>A0ABU7MRU0_9ACTN</name>
<dbReference type="PANTHER" id="PTHR30250">
    <property type="entry name" value="PST FAMILY PREDICTED COLANIC ACID TRANSPORTER"/>
    <property type="match status" value="1"/>
</dbReference>
<feature type="transmembrane region" description="Helical" evidence="6">
    <location>
        <begin position="117"/>
        <end position="139"/>
    </location>
</feature>
<evidence type="ECO:0000313" key="7">
    <source>
        <dbReference type="EMBL" id="MEE4023017.1"/>
    </source>
</evidence>
<keyword evidence="3 6" id="KW-0812">Transmembrane</keyword>
<proteinExistence type="predicted"/>
<dbReference type="Proteomes" id="UP001335729">
    <property type="component" value="Unassembled WGS sequence"/>
</dbReference>
<evidence type="ECO:0000256" key="1">
    <source>
        <dbReference type="ARBA" id="ARBA00004651"/>
    </source>
</evidence>
<evidence type="ECO:0000256" key="3">
    <source>
        <dbReference type="ARBA" id="ARBA00022692"/>
    </source>
</evidence>
<feature type="transmembrane region" description="Helical" evidence="6">
    <location>
        <begin position="251"/>
        <end position="271"/>
    </location>
</feature>